<comment type="caution">
    <text evidence="1">The sequence shown here is derived from an EMBL/GenBank/DDBJ whole genome shotgun (WGS) entry which is preliminary data.</text>
</comment>
<gene>
    <name evidence="1" type="ORF">HLH36_18720</name>
</gene>
<keyword evidence="2" id="KW-1185">Reference proteome</keyword>
<sequence>MITKEKVLLAWSNLKEAGASGSRMTETLLLTEWAINQHQDGITLVSLYSEMRRIFSYLRSVTTTNGSETEVKAAVEGLLTANRIRGEGVFLYPHEQQPQQ</sequence>
<dbReference type="EMBL" id="JABEQD010000023">
    <property type="protein sequence ID" value="MBB2170350.1"/>
    <property type="molecule type" value="Genomic_DNA"/>
</dbReference>
<protein>
    <submittedName>
        <fullName evidence="1">Uncharacterized protein</fullName>
    </submittedName>
</protein>
<evidence type="ECO:0000313" key="2">
    <source>
        <dbReference type="Proteomes" id="UP000559860"/>
    </source>
</evidence>
<accession>A0A7W4IWH0</accession>
<proteinExistence type="predicted"/>
<dbReference type="RefSeq" id="WP_182987794.1">
    <property type="nucleotide sequence ID" value="NZ_JABEQD010000023.1"/>
</dbReference>
<organism evidence="1 2">
    <name type="scientific">Gluconacetobacter aggeris</name>
    <dbReference type="NCBI Taxonomy" id="1286186"/>
    <lineage>
        <taxon>Bacteria</taxon>
        <taxon>Pseudomonadati</taxon>
        <taxon>Pseudomonadota</taxon>
        <taxon>Alphaproteobacteria</taxon>
        <taxon>Acetobacterales</taxon>
        <taxon>Acetobacteraceae</taxon>
        <taxon>Gluconacetobacter</taxon>
    </lineage>
</organism>
<evidence type="ECO:0000313" key="1">
    <source>
        <dbReference type="EMBL" id="MBB2170350.1"/>
    </source>
</evidence>
<dbReference type="AlphaFoldDB" id="A0A7W4IWH0"/>
<reference evidence="1 2" key="1">
    <citation type="submission" date="2020-04" db="EMBL/GenBank/DDBJ databases">
        <title>Description of novel Gluconacetobacter.</title>
        <authorList>
            <person name="Sombolestani A."/>
        </authorList>
    </citation>
    <scope>NUCLEOTIDE SEQUENCE [LARGE SCALE GENOMIC DNA]</scope>
    <source>
        <strain evidence="1 2">LMG 27801</strain>
    </source>
</reference>
<dbReference type="Proteomes" id="UP000559860">
    <property type="component" value="Unassembled WGS sequence"/>
</dbReference>
<name>A0A7W4IWH0_9PROT</name>